<sequence>MGVRSIALCAMLVFASLPTAVFAQSSCRAIHVAVLDIRNSSGTVACALFDSPEGFPTEFLRSATKVMIMKIRDTQARCDFMGIPPGTYALAVIHDENMDGKLGTNWLGVPREGYGFSNDATAFMSAPSFDAAGFSYDGRSLDLRISLNY</sequence>
<dbReference type="EMBL" id="QFFI01000025">
    <property type="protein sequence ID" value="PWG61899.1"/>
    <property type="molecule type" value="Genomic_DNA"/>
</dbReference>
<feature type="signal peptide" evidence="1">
    <location>
        <begin position="1"/>
        <end position="23"/>
    </location>
</feature>
<keyword evidence="1" id="KW-0732">Signal</keyword>
<name>A0A2U2MYU4_9GAMM</name>
<organism evidence="2 3">
    <name type="scientific">Sediminicurvatus halobius</name>
    <dbReference type="NCBI Taxonomy" id="2182432"/>
    <lineage>
        <taxon>Bacteria</taxon>
        <taxon>Pseudomonadati</taxon>
        <taxon>Pseudomonadota</taxon>
        <taxon>Gammaproteobacteria</taxon>
        <taxon>Chromatiales</taxon>
        <taxon>Ectothiorhodospiraceae</taxon>
        <taxon>Sediminicurvatus</taxon>
    </lineage>
</organism>
<comment type="caution">
    <text evidence="2">The sequence shown here is derived from an EMBL/GenBank/DDBJ whole genome shotgun (WGS) entry which is preliminary data.</text>
</comment>
<protein>
    <recommendedName>
        <fullName evidence="4">DUF2141 domain-containing protein</fullName>
    </recommendedName>
</protein>
<dbReference type="Proteomes" id="UP000245474">
    <property type="component" value="Unassembled WGS sequence"/>
</dbReference>
<reference evidence="2 3" key="1">
    <citation type="submission" date="2018-05" db="EMBL/GenBank/DDBJ databases">
        <title>Spiribacter halobius sp. nov., a moderately halophilic bacterium isolated from marine solar saltern.</title>
        <authorList>
            <person name="Zheng W.-S."/>
            <person name="Lu D.-C."/>
            <person name="Du Z.-J."/>
        </authorList>
    </citation>
    <scope>NUCLEOTIDE SEQUENCE [LARGE SCALE GENOMIC DNA]</scope>
    <source>
        <strain evidence="2 3">E85</strain>
    </source>
</reference>
<feature type="chain" id="PRO_5015751138" description="DUF2141 domain-containing protein" evidence="1">
    <location>
        <begin position="24"/>
        <end position="149"/>
    </location>
</feature>
<dbReference type="InterPro" id="IPR018673">
    <property type="entry name" value="DUF2141"/>
</dbReference>
<evidence type="ECO:0008006" key="4">
    <source>
        <dbReference type="Google" id="ProtNLM"/>
    </source>
</evidence>
<dbReference type="OrthoDB" id="9788332at2"/>
<accession>A0A2U2MYU4</accession>
<dbReference type="Pfam" id="PF09912">
    <property type="entry name" value="DUF2141"/>
    <property type="match status" value="1"/>
</dbReference>
<evidence type="ECO:0000256" key="1">
    <source>
        <dbReference type="SAM" id="SignalP"/>
    </source>
</evidence>
<evidence type="ECO:0000313" key="3">
    <source>
        <dbReference type="Proteomes" id="UP000245474"/>
    </source>
</evidence>
<keyword evidence="3" id="KW-1185">Reference proteome</keyword>
<dbReference type="RefSeq" id="WP_109679509.1">
    <property type="nucleotide sequence ID" value="NZ_QFFI01000025.1"/>
</dbReference>
<evidence type="ECO:0000313" key="2">
    <source>
        <dbReference type="EMBL" id="PWG61899.1"/>
    </source>
</evidence>
<dbReference type="AlphaFoldDB" id="A0A2U2MYU4"/>
<gene>
    <name evidence="2" type="ORF">DEM34_14315</name>
</gene>
<proteinExistence type="predicted"/>